<feature type="transmembrane region" description="Helical" evidence="1">
    <location>
        <begin position="6"/>
        <end position="22"/>
    </location>
</feature>
<keyword evidence="1" id="KW-0472">Membrane</keyword>
<evidence type="ECO:0000313" key="2">
    <source>
        <dbReference type="EMBL" id="TNV75399.1"/>
    </source>
</evidence>
<accession>A0A8J8NIQ3</accession>
<reference evidence="2" key="1">
    <citation type="submission" date="2019-06" db="EMBL/GenBank/DDBJ databases">
        <authorList>
            <person name="Zheng W."/>
        </authorList>
    </citation>
    <scope>NUCLEOTIDE SEQUENCE</scope>
    <source>
        <strain evidence="2">QDHG01</strain>
    </source>
</reference>
<evidence type="ECO:0000256" key="1">
    <source>
        <dbReference type="SAM" id="Phobius"/>
    </source>
</evidence>
<comment type="caution">
    <text evidence="2">The sequence shown here is derived from an EMBL/GenBank/DDBJ whole genome shotgun (WGS) entry which is preliminary data.</text>
</comment>
<dbReference type="Proteomes" id="UP000785679">
    <property type="component" value="Unassembled WGS sequence"/>
</dbReference>
<protein>
    <submittedName>
        <fullName evidence="2">Uncharacterized protein</fullName>
    </submittedName>
</protein>
<keyword evidence="1" id="KW-0812">Transmembrane</keyword>
<name>A0A8J8NIQ3_HALGN</name>
<gene>
    <name evidence="2" type="ORF">FGO68_gene414</name>
</gene>
<sequence>MGICIMAFLMCFVTLLIYLLVYRKMTATSQEYAYHQQKMQLVVMNNRVIERQLSVNKKMQRTNHVLGMSQQYDQTNRQTLLNESSNYESQIEVKQEAKKPKRKWSLLPPRAKSIKAKSQIEILATQ</sequence>
<keyword evidence="3" id="KW-1185">Reference proteome</keyword>
<dbReference type="AlphaFoldDB" id="A0A8J8NIQ3"/>
<keyword evidence="1" id="KW-1133">Transmembrane helix</keyword>
<organism evidence="2 3">
    <name type="scientific">Halteria grandinella</name>
    <dbReference type="NCBI Taxonomy" id="5974"/>
    <lineage>
        <taxon>Eukaryota</taxon>
        <taxon>Sar</taxon>
        <taxon>Alveolata</taxon>
        <taxon>Ciliophora</taxon>
        <taxon>Intramacronucleata</taxon>
        <taxon>Spirotrichea</taxon>
        <taxon>Stichotrichia</taxon>
        <taxon>Sporadotrichida</taxon>
        <taxon>Halteriidae</taxon>
        <taxon>Halteria</taxon>
    </lineage>
</organism>
<proteinExistence type="predicted"/>
<dbReference type="EMBL" id="RRYP01015690">
    <property type="protein sequence ID" value="TNV75399.1"/>
    <property type="molecule type" value="Genomic_DNA"/>
</dbReference>
<evidence type="ECO:0000313" key="3">
    <source>
        <dbReference type="Proteomes" id="UP000785679"/>
    </source>
</evidence>